<proteinExistence type="predicted"/>
<gene>
    <name evidence="1" type="ORF">TNIN_193111</name>
</gene>
<sequence length="161" mass="17726">MSVTLPTRVELHGFADASEKRHGAMNMAAAPLIIAAMTQIKSAFVISKKRRVAPVKSGSWCSGLSISETEILALRGRNLFFRAKRIGRQPSVAKPLYLQLSSTLLITQRQPDMANDHDSNMECTNVPADPAKATSSPDLFTSPVEQQLIQVQNEIKKFTPY</sequence>
<dbReference type="Pfam" id="PF05380">
    <property type="entry name" value="Peptidase_A17"/>
    <property type="match status" value="1"/>
</dbReference>
<evidence type="ECO:0000313" key="1">
    <source>
        <dbReference type="EMBL" id="GFY74724.1"/>
    </source>
</evidence>
<name>A0A8X6YNB3_9ARAC</name>
<accession>A0A8X6YNB3</accession>
<evidence type="ECO:0000313" key="2">
    <source>
        <dbReference type="Proteomes" id="UP000886998"/>
    </source>
</evidence>
<reference evidence="1" key="1">
    <citation type="submission" date="2020-08" db="EMBL/GenBank/DDBJ databases">
        <title>Multicomponent nature underlies the extraordinary mechanical properties of spider dragline silk.</title>
        <authorList>
            <person name="Kono N."/>
            <person name="Nakamura H."/>
            <person name="Mori M."/>
            <person name="Yoshida Y."/>
            <person name="Ohtoshi R."/>
            <person name="Malay A.D."/>
            <person name="Moran D.A.P."/>
            <person name="Tomita M."/>
            <person name="Numata K."/>
            <person name="Arakawa K."/>
        </authorList>
    </citation>
    <scope>NUCLEOTIDE SEQUENCE</scope>
</reference>
<dbReference type="EMBL" id="BMAV01020914">
    <property type="protein sequence ID" value="GFY74724.1"/>
    <property type="molecule type" value="Genomic_DNA"/>
</dbReference>
<dbReference type="Proteomes" id="UP000886998">
    <property type="component" value="Unassembled WGS sequence"/>
</dbReference>
<dbReference type="AlphaFoldDB" id="A0A8X6YNB3"/>
<dbReference type="InterPro" id="IPR008042">
    <property type="entry name" value="Retrotrans_Pao"/>
</dbReference>
<protein>
    <submittedName>
        <fullName evidence="1">Uncharacterized protein</fullName>
    </submittedName>
</protein>
<comment type="caution">
    <text evidence="1">The sequence shown here is derived from an EMBL/GenBank/DDBJ whole genome shotgun (WGS) entry which is preliminary data.</text>
</comment>
<keyword evidence="2" id="KW-1185">Reference proteome</keyword>
<organism evidence="1 2">
    <name type="scientific">Trichonephila inaurata madagascariensis</name>
    <dbReference type="NCBI Taxonomy" id="2747483"/>
    <lineage>
        <taxon>Eukaryota</taxon>
        <taxon>Metazoa</taxon>
        <taxon>Ecdysozoa</taxon>
        <taxon>Arthropoda</taxon>
        <taxon>Chelicerata</taxon>
        <taxon>Arachnida</taxon>
        <taxon>Araneae</taxon>
        <taxon>Araneomorphae</taxon>
        <taxon>Entelegynae</taxon>
        <taxon>Araneoidea</taxon>
        <taxon>Nephilidae</taxon>
        <taxon>Trichonephila</taxon>
        <taxon>Trichonephila inaurata</taxon>
    </lineage>
</organism>